<comment type="subcellular location">
    <subcellularLocation>
        <location evidence="1 12">Secreted</location>
    </subcellularLocation>
</comment>
<protein>
    <recommendedName>
        <fullName evidence="3 12">Cutinase</fullName>
        <ecNumber evidence="3 12">3.1.1.74</ecNumber>
    </recommendedName>
</protein>
<evidence type="ECO:0000256" key="8">
    <source>
        <dbReference type="ARBA" id="ARBA00023157"/>
    </source>
</evidence>
<keyword evidence="5 12" id="KW-0964">Secreted</keyword>
<evidence type="ECO:0000256" key="9">
    <source>
        <dbReference type="ARBA" id="ARBA00034045"/>
    </source>
</evidence>
<feature type="signal peptide" evidence="12">
    <location>
        <begin position="1"/>
        <end position="17"/>
    </location>
</feature>
<dbReference type="InterPro" id="IPR000675">
    <property type="entry name" value="Cutinase/axe"/>
</dbReference>
<keyword evidence="6 12" id="KW-0732">Signal</keyword>
<name>A0A9P5P1Q6_GYMJU</name>
<sequence>MFGAALTLVLATISAFAAPTARQSCADVTVIFARGTTELPPIGTIVGPPFELALQSTMGSKTLSFQGVDYAATIAGFLEGGDPQGAANMAQDVISTANSCPDTKIVMSGYSQGGQLVHLAVPQLSSAVQQRVNAIVIFGDPDNGEPFPGNLNSVEKTFCAEGDDICAHGDLVLPPHLSYGADAPAAASFVMSTIF</sequence>
<reference evidence="13" key="1">
    <citation type="submission" date="2020-11" db="EMBL/GenBank/DDBJ databases">
        <authorList>
            <consortium name="DOE Joint Genome Institute"/>
            <person name="Ahrendt S."/>
            <person name="Riley R."/>
            <person name="Andreopoulos W."/>
            <person name="LaButti K."/>
            <person name="Pangilinan J."/>
            <person name="Ruiz-duenas F.J."/>
            <person name="Barrasa J.M."/>
            <person name="Sanchez-Garcia M."/>
            <person name="Camarero S."/>
            <person name="Miyauchi S."/>
            <person name="Serrano A."/>
            <person name="Linde D."/>
            <person name="Babiker R."/>
            <person name="Drula E."/>
            <person name="Ayuso-Fernandez I."/>
            <person name="Pacheco R."/>
            <person name="Padilla G."/>
            <person name="Ferreira P."/>
            <person name="Barriuso J."/>
            <person name="Kellner H."/>
            <person name="Castanera R."/>
            <person name="Alfaro M."/>
            <person name="Ramirez L."/>
            <person name="Pisabarro A.G."/>
            <person name="Kuo A."/>
            <person name="Tritt A."/>
            <person name="Lipzen A."/>
            <person name="He G."/>
            <person name="Yan M."/>
            <person name="Ng V."/>
            <person name="Cullen D."/>
            <person name="Martin F."/>
            <person name="Rosso M.-N."/>
            <person name="Henrissat B."/>
            <person name="Hibbett D."/>
            <person name="Martinez A.T."/>
            <person name="Grigoriev I.V."/>
        </authorList>
    </citation>
    <scope>NUCLEOTIDE SEQUENCE</scope>
    <source>
        <strain evidence="13">AH 44721</strain>
    </source>
</reference>
<dbReference type="GO" id="GO:0016052">
    <property type="term" value="P:carbohydrate catabolic process"/>
    <property type="evidence" value="ECO:0007669"/>
    <property type="project" value="TreeGrafter"/>
</dbReference>
<evidence type="ECO:0000256" key="12">
    <source>
        <dbReference type="RuleBase" id="RU361263"/>
    </source>
</evidence>
<evidence type="ECO:0000256" key="6">
    <source>
        <dbReference type="ARBA" id="ARBA00022729"/>
    </source>
</evidence>
<evidence type="ECO:0000256" key="3">
    <source>
        <dbReference type="ARBA" id="ARBA00013095"/>
    </source>
</evidence>
<comment type="similarity">
    <text evidence="2 12">Belongs to the cutinase family.</text>
</comment>
<evidence type="ECO:0000256" key="2">
    <source>
        <dbReference type="ARBA" id="ARBA00007534"/>
    </source>
</evidence>
<keyword evidence="8 11" id="KW-1015">Disulfide bond</keyword>
<evidence type="ECO:0000313" key="14">
    <source>
        <dbReference type="Proteomes" id="UP000724874"/>
    </source>
</evidence>
<dbReference type="EMBL" id="JADNYJ010000003">
    <property type="protein sequence ID" value="KAF8912246.1"/>
    <property type="molecule type" value="Genomic_DNA"/>
</dbReference>
<organism evidence="13 14">
    <name type="scientific">Gymnopilus junonius</name>
    <name type="common">Spectacular rustgill mushroom</name>
    <name type="synonym">Gymnopilus spectabilis subsp. junonius</name>
    <dbReference type="NCBI Taxonomy" id="109634"/>
    <lineage>
        <taxon>Eukaryota</taxon>
        <taxon>Fungi</taxon>
        <taxon>Dikarya</taxon>
        <taxon>Basidiomycota</taxon>
        <taxon>Agaricomycotina</taxon>
        <taxon>Agaricomycetes</taxon>
        <taxon>Agaricomycetidae</taxon>
        <taxon>Agaricales</taxon>
        <taxon>Agaricineae</taxon>
        <taxon>Hymenogastraceae</taxon>
        <taxon>Gymnopilus</taxon>
    </lineage>
</organism>
<gene>
    <name evidence="13" type="ORF">CPB84DRAFT_1841918</name>
</gene>
<dbReference type="OrthoDB" id="3225429at2759"/>
<dbReference type="Gene3D" id="3.40.50.1820">
    <property type="entry name" value="alpha/beta hydrolase"/>
    <property type="match status" value="1"/>
</dbReference>
<comment type="catalytic activity">
    <reaction evidence="9 12">
        <text>cutin + H2O = cutin monomers.</text>
        <dbReference type="EC" id="3.1.1.74"/>
    </reaction>
</comment>
<feature type="active site" evidence="10">
    <location>
        <position position="163"/>
    </location>
</feature>
<dbReference type="EC" id="3.1.1.74" evidence="3 12"/>
<dbReference type="GO" id="GO:0005576">
    <property type="term" value="C:extracellular region"/>
    <property type="evidence" value="ECO:0007669"/>
    <property type="project" value="UniProtKB-SubCell"/>
</dbReference>
<evidence type="ECO:0000256" key="7">
    <source>
        <dbReference type="ARBA" id="ARBA00022801"/>
    </source>
</evidence>
<dbReference type="Pfam" id="PF01083">
    <property type="entry name" value="Cutinase"/>
    <property type="match status" value="1"/>
</dbReference>
<keyword evidence="7 12" id="KW-0378">Hydrolase</keyword>
<dbReference type="InterPro" id="IPR043580">
    <property type="entry name" value="CUTINASE_1"/>
</dbReference>
<evidence type="ECO:0000313" key="13">
    <source>
        <dbReference type="EMBL" id="KAF8912246.1"/>
    </source>
</evidence>
<comment type="function">
    <text evidence="12">Catalyzes the hydrolysis of complex carboxylic polyesters found in the cell wall of plants. Degrades cutin, a macromolecule that forms the structure of the plant cuticle.</text>
</comment>
<dbReference type="GO" id="GO:0050525">
    <property type="term" value="F:cutinase activity"/>
    <property type="evidence" value="ECO:0007669"/>
    <property type="project" value="UniProtKB-UniRule"/>
</dbReference>
<evidence type="ECO:0000256" key="1">
    <source>
        <dbReference type="ARBA" id="ARBA00004613"/>
    </source>
</evidence>
<evidence type="ECO:0000256" key="4">
    <source>
        <dbReference type="ARBA" id="ARBA00022487"/>
    </source>
</evidence>
<evidence type="ECO:0000256" key="11">
    <source>
        <dbReference type="PIRSR" id="PIRSR611150-2"/>
    </source>
</evidence>
<dbReference type="AlphaFoldDB" id="A0A9P5P1Q6"/>
<evidence type="ECO:0000256" key="5">
    <source>
        <dbReference type="ARBA" id="ARBA00022525"/>
    </source>
</evidence>
<proteinExistence type="inferred from homology"/>
<feature type="active site" description="Proton donor/acceptor" evidence="10">
    <location>
        <position position="176"/>
    </location>
</feature>
<dbReference type="SUPFAM" id="SSF53474">
    <property type="entry name" value="alpha/beta-Hydrolases"/>
    <property type="match status" value="1"/>
</dbReference>
<dbReference type="InterPro" id="IPR011150">
    <property type="entry name" value="Cutinase_monf"/>
</dbReference>
<dbReference type="SMART" id="SM01110">
    <property type="entry name" value="Cutinase"/>
    <property type="match status" value="1"/>
</dbReference>
<dbReference type="PANTHER" id="PTHR48250:SF1">
    <property type="entry name" value="CUTINASE"/>
    <property type="match status" value="1"/>
</dbReference>
<evidence type="ECO:0000256" key="10">
    <source>
        <dbReference type="PIRSR" id="PIRSR611150-1"/>
    </source>
</evidence>
<feature type="chain" id="PRO_5040544995" description="Cutinase" evidence="12">
    <location>
        <begin position="18"/>
        <end position="195"/>
    </location>
</feature>
<dbReference type="InterPro" id="IPR029058">
    <property type="entry name" value="AB_hydrolase_fold"/>
</dbReference>
<feature type="active site" description="Nucleophile" evidence="10">
    <location>
        <position position="111"/>
    </location>
</feature>
<keyword evidence="14" id="KW-1185">Reference proteome</keyword>
<accession>A0A9P5P1Q6</accession>
<dbReference type="Proteomes" id="UP000724874">
    <property type="component" value="Unassembled WGS sequence"/>
</dbReference>
<dbReference type="PROSITE" id="PS00155">
    <property type="entry name" value="CUTINASE_1"/>
    <property type="match status" value="1"/>
</dbReference>
<comment type="caution">
    <text evidence="13">The sequence shown here is derived from an EMBL/GenBank/DDBJ whole genome shotgun (WGS) entry which is preliminary data.</text>
</comment>
<keyword evidence="4 12" id="KW-0719">Serine esterase</keyword>
<dbReference type="PRINTS" id="PR00129">
    <property type="entry name" value="CUTINASE"/>
</dbReference>
<dbReference type="PANTHER" id="PTHR48250">
    <property type="entry name" value="CUTINASE 2-RELATED"/>
    <property type="match status" value="1"/>
</dbReference>
<feature type="disulfide bond" evidence="11">
    <location>
        <begin position="159"/>
        <end position="166"/>
    </location>
</feature>
<feature type="disulfide bond" evidence="11">
    <location>
        <begin position="25"/>
        <end position="100"/>
    </location>
</feature>